<keyword evidence="1" id="KW-0808">Transferase</keyword>
<gene>
    <name evidence="1" type="ORF">CTI12_AA164630</name>
</gene>
<keyword evidence="1" id="KW-0548">Nucleotidyltransferase</keyword>
<reference evidence="1 2" key="1">
    <citation type="journal article" date="2018" name="Mol. Plant">
        <title>The genome of Artemisia annua provides insight into the evolution of Asteraceae family and artemisinin biosynthesis.</title>
        <authorList>
            <person name="Shen Q."/>
            <person name="Zhang L."/>
            <person name="Liao Z."/>
            <person name="Wang S."/>
            <person name="Yan T."/>
            <person name="Shi P."/>
            <person name="Liu M."/>
            <person name="Fu X."/>
            <person name="Pan Q."/>
            <person name="Wang Y."/>
            <person name="Lv Z."/>
            <person name="Lu X."/>
            <person name="Zhang F."/>
            <person name="Jiang W."/>
            <person name="Ma Y."/>
            <person name="Chen M."/>
            <person name="Hao X."/>
            <person name="Li L."/>
            <person name="Tang Y."/>
            <person name="Lv G."/>
            <person name="Zhou Y."/>
            <person name="Sun X."/>
            <person name="Brodelius P.E."/>
            <person name="Rose J.K.C."/>
            <person name="Tang K."/>
        </authorList>
    </citation>
    <scope>NUCLEOTIDE SEQUENCE [LARGE SCALE GENOMIC DNA]</scope>
    <source>
        <strain evidence="2">cv. Huhao1</strain>
        <tissue evidence="1">Leaf</tissue>
    </source>
</reference>
<proteinExistence type="predicted"/>
<protein>
    <submittedName>
        <fullName evidence="1">Reverse transcriptase domain-containing protein</fullName>
    </submittedName>
</protein>
<organism evidence="1 2">
    <name type="scientific">Artemisia annua</name>
    <name type="common">Sweet wormwood</name>
    <dbReference type="NCBI Taxonomy" id="35608"/>
    <lineage>
        <taxon>Eukaryota</taxon>
        <taxon>Viridiplantae</taxon>
        <taxon>Streptophyta</taxon>
        <taxon>Embryophyta</taxon>
        <taxon>Tracheophyta</taxon>
        <taxon>Spermatophyta</taxon>
        <taxon>Magnoliopsida</taxon>
        <taxon>eudicotyledons</taxon>
        <taxon>Gunneridae</taxon>
        <taxon>Pentapetalae</taxon>
        <taxon>asterids</taxon>
        <taxon>campanulids</taxon>
        <taxon>Asterales</taxon>
        <taxon>Asteraceae</taxon>
        <taxon>Asteroideae</taxon>
        <taxon>Anthemideae</taxon>
        <taxon>Artemisiinae</taxon>
        <taxon>Artemisia</taxon>
    </lineage>
</organism>
<keyword evidence="2" id="KW-1185">Reference proteome</keyword>
<dbReference type="AlphaFoldDB" id="A0A2U1PDF8"/>
<keyword evidence="1" id="KW-0695">RNA-directed DNA polymerase</keyword>
<dbReference type="GO" id="GO:0003964">
    <property type="term" value="F:RNA-directed DNA polymerase activity"/>
    <property type="evidence" value="ECO:0007669"/>
    <property type="project" value="UniProtKB-KW"/>
</dbReference>
<dbReference type="OrthoDB" id="1936908at2759"/>
<evidence type="ECO:0000313" key="2">
    <source>
        <dbReference type="Proteomes" id="UP000245207"/>
    </source>
</evidence>
<accession>A0A2U1PDF8</accession>
<name>A0A2U1PDF8_ARTAN</name>
<sequence>MEDVMDISGCADNEKARGRAAGMGMNWEEFKALLVEEFCPGNEMHKLEKEFWNHSMVEVNHAGYTDIFHELAKLVPHLVTPELKRIDNNVY</sequence>
<comment type="caution">
    <text evidence="1">The sequence shown here is derived from an EMBL/GenBank/DDBJ whole genome shotgun (WGS) entry which is preliminary data.</text>
</comment>
<evidence type="ECO:0000313" key="1">
    <source>
        <dbReference type="EMBL" id="PWA83791.1"/>
    </source>
</evidence>
<dbReference type="Proteomes" id="UP000245207">
    <property type="component" value="Unassembled WGS sequence"/>
</dbReference>
<dbReference type="EMBL" id="PKPP01001304">
    <property type="protein sequence ID" value="PWA83791.1"/>
    <property type="molecule type" value="Genomic_DNA"/>
</dbReference>